<evidence type="ECO:0000313" key="1">
    <source>
        <dbReference type="EMBL" id="CZR66463.1"/>
    </source>
</evidence>
<dbReference type="EMBL" id="FJOG01000037">
    <property type="protein sequence ID" value="CZR66463.1"/>
    <property type="molecule type" value="Genomic_DNA"/>
</dbReference>
<evidence type="ECO:0000313" key="2">
    <source>
        <dbReference type="Proteomes" id="UP000184330"/>
    </source>
</evidence>
<sequence length="390" mass="44206">MKTRIRLSALRQGFYAWGERGLFQELVWSDDFRGRGRTFQAFVFEHLLAEVQGKEILLDIGCHDAGFDDSAFIGPIEDLTVDKFLGYIGQRLELLFKHTWAKRPRIQEIARLSFHLGMCYLLGIGTPKNNAEAMRWTTVAALGQYKIAFFLAPLIRLSCSGGDSVQISWELFLVVGALAGIEDCLNDLLSNYPAYYHATLKVLQTELPVDDDELETDFTFILQNYMFCEASSMSEMDIWDAIKTRNVDFALTLLTATGSVMENRSYSLLHQISVLEDKVAARLVRPLFKCGAKLDFESTNDANPMQALVGLKCMGTPLNWAVPRGMRILFKELLFVHTENSIPIRNLTLMVMSAALQHQPQIGVEPLKARRDFPLLFEDNVQNESLKELF</sequence>
<dbReference type="InterPro" id="IPR006597">
    <property type="entry name" value="Sel1-like"/>
</dbReference>
<reference evidence="1 2" key="1">
    <citation type="submission" date="2016-03" db="EMBL/GenBank/DDBJ databases">
        <authorList>
            <person name="Ploux O."/>
        </authorList>
    </citation>
    <scope>NUCLEOTIDE SEQUENCE [LARGE SCALE GENOMIC DNA]</scope>
    <source>
        <strain evidence="1 2">UAMH 11012</strain>
    </source>
</reference>
<dbReference type="Proteomes" id="UP000184330">
    <property type="component" value="Unassembled WGS sequence"/>
</dbReference>
<dbReference type="OrthoDB" id="4062651at2759"/>
<dbReference type="AlphaFoldDB" id="A0A1L7XN54"/>
<accession>A0A1L7XN54</accession>
<proteinExistence type="predicted"/>
<name>A0A1L7XN54_9HELO</name>
<dbReference type="SMART" id="SM00671">
    <property type="entry name" value="SEL1"/>
    <property type="match status" value="1"/>
</dbReference>
<keyword evidence="2" id="KW-1185">Reference proteome</keyword>
<protein>
    <submittedName>
        <fullName evidence="1">Uncharacterized protein</fullName>
    </submittedName>
</protein>
<gene>
    <name evidence="1" type="ORF">PAC_16364</name>
</gene>
<organism evidence="1 2">
    <name type="scientific">Phialocephala subalpina</name>
    <dbReference type="NCBI Taxonomy" id="576137"/>
    <lineage>
        <taxon>Eukaryota</taxon>
        <taxon>Fungi</taxon>
        <taxon>Dikarya</taxon>
        <taxon>Ascomycota</taxon>
        <taxon>Pezizomycotina</taxon>
        <taxon>Leotiomycetes</taxon>
        <taxon>Helotiales</taxon>
        <taxon>Mollisiaceae</taxon>
        <taxon>Phialocephala</taxon>
        <taxon>Phialocephala fortinii species complex</taxon>
    </lineage>
</organism>